<dbReference type="InterPro" id="IPR006076">
    <property type="entry name" value="FAD-dep_OxRdtase"/>
</dbReference>
<dbReference type="KEGG" id="pmet:G4Y79_00435"/>
<dbReference type="InterPro" id="IPR036188">
    <property type="entry name" value="FAD/NAD-bd_sf"/>
</dbReference>
<sequence>MTVSYWQINKNRQIQEADVLIVGAGLIGCAAAYFAAEMGHSVTIVDARDLAQGASGRNAGFMITGLDSYYHRAVAHYGEAVVKEMWALSRESIGFWRSIVARTGTVPYEQCGSLLLAESAEEAAELALAAKALEQAGFDIVYHEKDPLGRGYHAAIEQPQDGAVQPYELAQAVLSLSGAELISSNPVYAIGQTEPEVVTVYTQKTIYRARYVLLCTNAYSPFLDAFFVGKVIPTRAQALVTDPLPERVLHSCGYSRYGYMYYRCTFDNRFLIGGARDLYTDEEANTSEDRLNEHVQAALDAYIQRYFPDVQAPVAQRWSGIMGFSVDGLPQVGTLPGKPRVGYAVGFTGHGLSLGAGTAQRAIDYLLKGTSPGAVDAKRLS</sequence>
<dbReference type="Pfam" id="PF01266">
    <property type="entry name" value="DAO"/>
    <property type="match status" value="1"/>
</dbReference>
<proteinExistence type="predicted"/>
<feature type="domain" description="FAD dependent oxidoreductase" evidence="1">
    <location>
        <begin position="18"/>
        <end position="362"/>
    </location>
</feature>
<dbReference type="EMBL" id="CP062983">
    <property type="protein sequence ID" value="QPC82871.1"/>
    <property type="molecule type" value="Genomic_DNA"/>
</dbReference>
<gene>
    <name evidence="2" type="ORF">G4Y79_00435</name>
</gene>
<keyword evidence="3" id="KW-1185">Reference proteome</keyword>
<dbReference type="GO" id="GO:0005737">
    <property type="term" value="C:cytoplasm"/>
    <property type="evidence" value="ECO:0007669"/>
    <property type="project" value="TreeGrafter"/>
</dbReference>
<dbReference type="Proteomes" id="UP000594468">
    <property type="component" value="Chromosome"/>
</dbReference>
<organism evidence="2 3">
    <name type="scientific">Phototrophicus methaneseepsis</name>
    <dbReference type="NCBI Taxonomy" id="2710758"/>
    <lineage>
        <taxon>Bacteria</taxon>
        <taxon>Bacillati</taxon>
        <taxon>Chloroflexota</taxon>
        <taxon>Candidatus Thermofontia</taxon>
        <taxon>Phototrophicales</taxon>
        <taxon>Phototrophicaceae</taxon>
        <taxon>Phototrophicus</taxon>
    </lineage>
</organism>
<evidence type="ECO:0000313" key="3">
    <source>
        <dbReference type="Proteomes" id="UP000594468"/>
    </source>
</evidence>
<name>A0A7S8E9I7_9CHLR</name>
<evidence type="ECO:0000259" key="1">
    <source>
        <dbReference type="Pfam" id="PF01266"/>
    </source>
</evidence>
<dbReference type="Gene3D" id="3.30.9.10">
    <property type="entry name" value="D-Amino Acid Oxidase, subunit A, domain 2"/>
    <property type="match status" value="1"/>
</dbReference>
<reference evidence="2 3" key="1">
    <citation type="submission" date="2020-02" db="EMBL/GenBank/DDBJ databases">
        <authorList>
            <person name="Zheng R.K."/>
            <person name="Sun C.M."/>
        </authorList>
    </citation>
    <scope>NUCLEOTIDE SEQUENCE [LARGE SCALE GENOMIC DNA]</scope>
    <source>
        <strain evidence="3">rifampicinis</strain>
    </source>
</reference>
<protein>
    <submittedName>
        <fullName evidence="2">FAD-binding oxidoreductase</fullName>
    </submittedName>
</protein>
<dbReference type="PANTHER" id="PTHR13847">
    <property type="entry name" value="SARCOSINE DEHYDROGENASE-RELATED"/>
    <property type="match status" value="1"/>
</dbReference>
<dbReference type="AlphaFoldDB" id="A0A7S8E9I7"/>
<dbReference type="RefSeq" id="WP_195170940.1">
    <property type="nucleotide sequence ID" value="NZ_CP062983.1"/>
</dbReference>
<dbReference type="Gene3D" id="3.50.50.60">
    <property type="entry name" value="FAD/NAD(P)-binding domain"/>
    <property type="match status" value="1"/>
</dbReference>
<accession>A0A7S8E9I7</accession>
<evidence type="ECO:0000313" key="2">
    <source>
        <dbReference type="EMBL" id="QPC82871.1"/>
    </source>
</evidence>
<dbReference type="SUPFAM" id="SSF51905">
    <property type="entry name" value="FAD/NAD(P)-binding domain"/>
    <property type="match status" value="1"/>
</dbReference>